<keyword evidence="2" id="KW-1185">Reference proteome</keyword>
<evidence type="ECO:0000313" key="1">
    <source>
        <dbReference type="Ensembl" id="ENSCINP00000030522.1"/>
    </source>
</evidence>
<dbReference type="Ensembl" id="ENSCINT00000030819.1">
    <property type="protein sequence ID" value="ENSCINP00000030522.1"/>
    <property type="gene ID" value="ENSCING00000017955.1"/>
</dbReference>
<proteinExistence type="predicted"/>
<organism evidence="1 2">
    <name type="scientific">Ciona intestinalis</name>
    <name type="common">Transparent sea squirt</name>
    <name type="synonym">Ascidia intestinalis</name>
    <dbReference type="NCBI Taxonomy" id="7719"/>
    <lineage>
        <taxon>Eukaryota</taxon>
        <taxon>Metazoa</taxon>
        <taxon>Chordata</taxon>
        <taxon>Tunicata</taxon>
        <taxon>Ascidiacea</taxon>
        <taxon>Phlebobranchia</taxon>
        <taxon>Cionidae</taxon>
        <taxon>Ciona</taxon>
    </lineage>
</organism>
<protein>
    <submittedName>
        <fullName evidence="1">Uncharacterized protein</fullName>
    </submittedName>
</protein>
<name>H2XLJ0_CIOIN</name>
<reference evidence="1" key="2">
    <citation type="submission" date="2025-08" db="UniProtKB">
        <authorList>
            <consortium name="Ensembl"/>
        </authorList>
    </citation>
    <scope>IDENTIFICATION</scope>
</reference>
<sequence>MSQYSIIDWLESPWTQNINFNICVARYFCTLLKINFCS</sequence>
<accession>H2XLJ0</accession>
<evidence type="ECO:0000313" key="2">
    <source>
        <dbReference type="Proteomes" id="UP000008144"/>
    </source>
</evidence>
<reference evidence="2" key="1">
    <citation type="journal article" date="2002" name="Science">
        <title>The draft genome of Ciona intestinalis: insights into chordate and vertebrate origins.</title>
        <authorList>
            <person name="Dehal P."/>
            <person name="Satou Y."/>
            <person name="Campbell R.K."/>
            <person name="Chapman J."/>
            <person name="Degnan B."/>
            <person name="De Tomaso A."/>
            <person name="Davidson B."/>
            <person name="Di Gregorio A."/>
            <person name="Gelpke M."/>
            <person name="Goodstein D.M."/>
            <person name="Harafuji N."/>
            <person name="Hastings K.E."/>
            <person name="Ho I."/>
            <person name="Hotta K."/>
            <person name="Huang W."/>
            <person name="Kawashima T."/>
            <person name="Lemaire P."/>
            <person name="Martinez D."/>
            <person name="Meinertzhagen I.A."/>
            <person name="Necula S."/>
            <person name="Nonaka M."/>
            <person name="Putnam N."/>
            <person name="Rash S."/>
            <person name="Saiga H."/>
            <person name="Satake M."/>
            <person name="Terry A."/>
            <person name="Yamada L."/>
            <person name="Wang H.G."/>
            <person name="Awazu S."/>
            <person name="Azumi K."/>
            <person name="Boore J."/>
            <person name="Branno M."/>
            <person name="Chin-Bow S."/>
            <person name="DeSantis R."/>
            <person name="Doyle S."/>
            <person name="Francino P."/>
            <person name="Keys D.N."/>
            <person name="Haga S."/>
            <person name="Hayashi H."/>
            <person name="Hino K."/>
            <person name="Imai K.S."/>
            <person name="Inaba K."/>
            <person name="Kano S."/>
            <person name="Kobayashi K."/>
            <person name="Kobayashi M."/>
            <person name="Lee B.I."/>
            <person name="Makabe K.W."/>
            <person name="Manohar C."/>
            <person name="Matassi G."/>
            <person name="Medina M."/>
            <person name="Mochizuki Y."/>
            <person name="Mount S."/>
            <person name="Morishita T."/>
            <person name="Miura S."/>
            <person name="Nakayama A."/>
            <person name="Nishizaka S."/>
            <person name="Nomoto H."/>
            <person name="Ohta F."/>
            <person name="Oishi K."/>
            <person name="Rigoutsos I."/>
            <person name="Sano M."/>
            <person name="Sasaki A."/>
            <person name="Sasakura Y."/>
            <person name="Shoguchi E."/>
            <person name="Shin-i T."/>
            <person name="Spagnuolo A."/>
            <person name="Stainier D."/>
            <person name="Suzuki M.M."/>
            <person name="Tassy O."/>
            <person name="Takatori N."/>
            <person name="Tokuoka M."/>
            <person name="Yagi K."/>
            <person name="Yoshizaki F."/>
            <person name="Wada S."/>
            <person name="Zhang C."/>
            <person name="Hyatt P.D."/>
            <person name="Larimer F."/>
            <person name="Detter C."/>
            <person name="Doggett N."/>
            <person name="Glavina T."/>
            <person name="Hawkins T."/>
            <person name="Richardson P."/>
            <person name="Lucas S."/>
            <person name="Kohara Y."/>
            <person name="Levine M."/>
            <person name="Satoh N."/>
            <person name="Rokhsar D.S."/>
        </authorList>
    </citation>
    <scope>NUCLEOTIDE SEQUENCE [LARGE SCALE GENOMIC DNA]</scope>
</reference>
<dbReference type="AlphaFoldDB" id="H2XLJ0"/>
<reference evidence="1" key="3">
    <citation type="submission" date="2025-09" db="UniProtKB">
        <authorList>
            <consortium name="Ensembl"/>
        </authorList>
    </citation>
    <scope>IDENTIFICATION</scope>
</reference>
<dbReference type="Proteomes" id="UP000008144">
    <property type="component" value="Unassembled WGS sequence"/>
</dbReference>
<dbReference type="InParanoid" id="H2XLJ0"/>
<dbReference type="HOGENOM" id="CLU_3335293_0_0_1"/>